<name>A0A8D9BEF8_9HEMI</name>
<organism evidence="1">
    <name type="scientific">Cacopsylla melanoneura</name>
    <dbReference type="NCBI Taxonomy" id="428564"/>
    <lineage>
        <taxon>Eukaryota</taxon>
        <taxon>Metazoa</taxon>
        <taxon>Ecdysozoa</taxon>
        <taxon>Arthropoda</taxon>
        <taxon>Hexapoda</taxon>
        <taxon>Insecta</taxon>
        <taxon>Pterygota</taxon>
        <taxon>Neoptera</taxon>
        <taxon>Paraneoptera</taxon>
        <taxon>Hemiptera</taxon>
        <taxon>Sternorrhyncha</taxon>
        <taxon>Psylloidea</taxon>
        <taxon>Psyllidae</taxon>
        <taxon>Psyllinae</taxon>
        <taxon>Cacopsylla</taxon>
    </lineage>
</organism>
<protein>
    <submittedName>
        <fullName evidence="1">Uncharacterized protein</fullName>
    </submittedName>
</protein>
<accession>A0A8D9BEF8</accession>
<sequence length="103" mass="11418">MALVLPLLLFFFSCLLFFLFSSSFLLSSHLLPFQFSPLVQSHSPLSGELTTSSQNFISAHTASKLFFISQICFSFSYSTSSSPSSSSSFTMVIHTYITYTSIV</sequence>
<evidence type="ECO:0000313" key="1">
    <source>
        <dbReference type="EMBL" id="CAG6783455.1"/>
    </source>
</evidence>
<dbReference type="EMBL" id="HBUF01632587">
    <property type="protein sequence ID" value="CAG6783455.1"/>
    <property type="molecule type" value="Transcribed_RNA"/>
</dbReference>
<dbReference type="AlphaFoldDB" id="A0A8D9BEF8"/>
<reference evidence="1" key="1">
    <citation type="submission" date="2021-05" db="EMBL/GenBank/DDBJ databases">
        <authorList>
            <person name="Alioto T."/>
            <person name="Alioto T."/>
            <person name="Gomez Garrido J."/>
        </authorList>
    </citation>
    <scope>NUCLEOTIDE SEQUENCE</scope>
</reference>
<proteinExistence type="predicted"/>